<dbReference type="Pfam" id="PF13306">
    <property type="entry name" value="LRR_5"/>
    <property type="match status" value="1"/>
</dbReference>
<gene>
    <name evidence="1" type="ORF">TVAG_429300</name>
</gene>
<name>A2F948_TRIV3</name>
<dbReference type="SUPFAM" id="SSF52058">
    <property type="entry name" value="L domain-like"/>
    <property type="match status" value="1"/>
</dbReference>
<evidence type="ECO:0000313" key="2">
    <source>
        <dbReference type="Proteomes" id="UP000001542"/>
    </source>
</evidence>
<dbReference type="InParanoid" id="A2F948"/>
<dbReference type="RefSeq" id="XP_001311506.1">
    <property type="nucleotide sequence ID" value="XM_001311505.1"/>
</dbReference>
<reference evidence="1" key="1">
    <citation type="submission" date="2006-10" db="EMBL/GenBank/DDBJ databases">
        <authorList>
            <person name="Amadeo P."/>
            <person name="Zhao Q."/>
            <person name="Wortman J."/>
            <person name="Fraser-Liggett C."/>
            <person name="Carlton J."/>
        </authorList>
    </citation>
    <scope>NUCLEOTIDE SEQUENCE</scope>
    <source>
        <strain evidence="1">G3</strain>
    </source>
</reference>
<dbReference type="KEGG" id="tva:4756375"/>
<dbReference type="VEuPathDB" id="TrichDB:TVAG_429300"/>
<dbReference type="OrthoDB" id="2013775at2759"/>
<dbReference type="InterPro" id="IPR026906">
    <property type="entry name" value="LRR_5"/>
</dbReference>
<organism evidence="1 2">
    <name type="scientific">Trichomonas vaginalis (strain ATCC PRA-98 / G3)</name>
    <dbReference type="NCBI Taxonomy" id="412133"/>
    <lineage>
        <taxon>Eukaryota</taxon>
        <taxon>Metamonada</taxon>
        <taxon>Parabasalia</taxon>
        <taxon>Trichomonadida</taxon>
        <taxon>Trichomonadidae</taxon>
        <taxon>Trichomonas</taxon>
    </lineage>
</organism>
<dbReference type="VEuPathDB" id="TrichDB:TVAGG3_0641780"/>
<dbReference type="InterPro" id="IPR032675">
    <property type="entry name" value="LRR_dom_sf"/>
</dbReference>
<proteinExistence type="predicted"/>
<accession>A2F948</accession>
<dbReference type="AlphaFoldDB" id="A2F948"/>
<dbReference type="EMBL" id="DS113670">
    <property type="protein sequence ID" value="EAX98576.1"/>
    <property type="molecule type" value="Genomic_DNA"/>
</dbReference>
<evidence type="ECO:0000313" key="1">
    <source>
        <dbReference type="EMBL" id="EAX98576.1"/>
    </source>
</evidence>
<dbReference type="Gene3D" id="3.80.10.10">
    <property type="entry name" value="Ribonuclease Inhibitor"/>
    <property type="match status" value="1"/>
</dbReference>
<dbReference type="SMR" id="A2F948"/>
<protein>
    <recommendedName>
        <fullName evidence="3">Surface antigen BspA-like</fullName>
    </recommendedName>
</protein>
<sequence length="268" mass="30065">MELLPHFFLALTKITELTFPRNLKSIEVGALACIPELKVLKSNCPDIVIYRRIAYSSDFKTLIKCPVDFNEPLAPTIVNISDCGAFSSCKFVSFVLDPQVQKLGGRMFRACLLLQSVDLSKSIATELPFEIFYDCKKLTNLILPDTVNSISGSIFFNGKIINFKIPPSVKYLDPNTFLSADVGTIEYCGLYLLNVTAPSNSILKTNTIYPNRYFLQQTIFSKELTGCFPERTPFPTSSAISKHFPNCLHNIYSFSSFPSYLLFVLIIS</sequence>
<dbReference type="Proteomes" id="UP000001542">
    <property type="component" value="Unassembled WGS sequence"/>
</dbReference>
<evidence type="ECO:0008006" key="3">
    <source>
        <dbReference type="Google" id="ProtNLM"/>
    </source>
</evidence>
<reference evidence="1" key="2">
    <citation type="journal article" date="2007" name="Science">
        <title>Draft genome sequence of the sexually transmitted pathogen Trichomonas vaginalis.</title>
        <authorList>
            <person name="Carlton J.M."/>
            <person name="Hirt R.P."/>
            <person name="Silva J.C."/>
            <person name="Delcher A.L."/>
            <person name="Schatz M."/>
            <person name="Zhao Q."/>
            <person name="Wortman J.R."/>
            <person name="Bidwell S.L."/>
            <person name="Alsmark U.C.M."/>
            <person name="Besteiro S."/>
            <person name="Sicheritz-Ponten T."/>
            <person name="Noel C.J."/>
            <person name="Dacks J.B."/>
            <person name="Foster P.G."/>
            <person name="Simillion C."/>
            <person name="Van de Peer Y."/>
            <person name="Miranda-Saavedra D."/>
            <person name="Barton G.J."/>
            <person name="Westrop G.D."/>
            <person name="Mueller S."/>
            <person name="Dessi D."/>
            <person name="Fiori P.L."/>
            <person name="Ren Q."/>
            <person name="Paulsen I."/>
            <person name="Zhang H."/>
            <person name="Bastida-Corcuera F.D."/>
            <person name="Simoes-Barbosa A."/>
            <person name="Brown M.T."/>
            <person name="Hayes R.D."/>
            <person name="Mukherjee M."/>
            <person name="Okumura C.Y."/>
            <person name="Schneider R."/>
            <person name="Smith A.J."/>
            <person name="Vanacova S."/>
            <person name="Villalvazo M."/>
            <person name="Haas B.J."/>
            <person name="Pertea M."/>
            <person name="Feldblyum T.V."/>
            <person name="Utterback T.R."/>
            <person name="Shu C.L."/>
            <person name="Osoegawa K."/>
            <person name="de Jong P.J."/>
            <person name="Hrdy I."/>
            <person name="Horvathova L."/>
            <person name="Zubacova Z."/>
            <person name="Dolezal P."/>
            <person name="Malik S.B."/>
            <person name="Logsdon J.M. Jr."/>
            <person name="Henze K."/>
            <person name="Gupta A."/>
            <person name="Wang C.C."/>
            <person name="Dunne R.L."/>
            <person name="Upcroft J.A."/>
            <person name="Upcroft P."/>
            <person name="White O."/>
            <person name="Salzberg S.L."/>
            <person name="Tang P."/>
            <person name="Chiu C.-H."/>
            <person name="Lee Y.-S."/>
            <person name="Embley T.M."/>
            <person name="Coombs G.H."/>
            <person name="Mottram J.C."/>
            <person name="Tachezy J."/>
            <person name="Fraser-Liggett C.M."/>
            <person name="Johnson P.J."/>
        </authorList>
    </citation>
    <scope>NUCLEOTIDE SEQUENCE [LARGE SCALE GENOMIC DNA]</scope>
    <source>
        <strain evidence="1">G3</strain>
    </source>
</reference>
<keyword evidence="2" id="KW-1185">Reference proteome</keyword>